<sequence>MKPAFAKQVDQDHVMNFWWNICEKWRLVLQKTVGEPDSHYAVSSES</sequence>
<protein>
    <submittedName>
        <fullName evidence="1">Uncharacterized protein</fullName>
    </submittedName>
</protein>
<gene>
    <name evidence="1" type="ORF">BFJ69_g10034</name>
</gene>
<comment type="caution">
    <text evidence="1">The sequence shown here is derived from an EMBL/GenBank/DDBJ whole genome shotgun (WGS) entry which is preliminary data.</text>
</comment>
<evidence type="ECO:0000313" key="1">
    <source>
        <dbReference type="EMBL" id="RKK72592.1"/>
    </source>
</evidence>
<name>A0A420MX44_FUSOX</name>
<evidence type="ECO:0000313" key="2">
    <source>
        <dbReference type="Proteomes" id="UP000285084"/>
    </source>
</evidence>
<dbReference type="EMBL" id="MRCX01000096">
    <property type="protein sequence ID" value="RKK72592.1"/>
    <property type="molecule type" value="Genomic_DNA"/>
</dbReference>
<proteinExistence type="predicted"/>
<reference evidence="1 2" key="1">
    <citation type="journal article" date="2018" name="Sci. Rep.">
        <title>Characterisation of pathogen-specific regions and novel effector candidates in Fusarium oxysporum f. sp. cepae.</title>
        <authorList>
            <person name="Armitage A.D."/>
            <person name="Taylor A."/>
            <person name="Sobczyk M.K."/>
            <person name="Baxter L."/>
            <person name="Greenfield B.P."/>
            <person name="Bates H.J."/>
            <person name="Wilson F."/>
            <person name="Jackson A.C."/>
            <person name="Ott S."/>
            <person name="Harrison R.J."/>
            <person name="Clarkson J.P."/>
        </authorList>
    </citation>
    <scope>NUCLEOTIDE SEQUENCE [LARGE SCALE GENOMIC DNA]</scope>
    <source>
        <strain evidence="1 2">Fo_A13</strain>
    </source>
</reference>
<dbReference type="AlphaFoldDB" id="A0A420MX44"/>
<organism evidence="1 2">
    <name type="scientific">Fusarium oxysporum</name>
    <name type="common">Fusarium vascular wilt</name>
    <dbReference type="NCBI Taxonomy" id="5507"/>
    <lineage>
        <taxon>Eukaryota</taxon>
        <taxon>Fungi</taxon>
        <taxon>Dikarya</taxon>
        <taxon>Ascomycota</taxon>
        <taxon>Pezizomycotina</taxon>
        <taxon>Sordariomycetes</taxon>
        <taxon>Hypocreomycetidae</taxon>
        <taxon>Hypocreales</taxon>
        <taxon>Nectriaceae</taxon>
        <taxon>Fusarium</taxon>
        <taxon>Fusarium oxysporum species complex</taxon>
    </lineage>
</organism>
<accession>A0A420MX44</accession>
<dbReference type="Proteomes" id="UP000285084">
    <property type="component" value="Unassembled WGS sequence"/>
</dbReference>